<accession>A0A1I7XRU1</accession>
<dbReference type="AlphaFoldDB" id="A0A1I7XRU1"/>
<reference evidence="3" key="1">
    <citation type="submission" date="2016-11" db="UniProtKB">
        <authorList>
            <consortium name="WormBaseParasite"/>
        </authorList>
    </citation>
    <scope>IDENTIFICATION</scope>
</reference>
<dbReference type="WBParaSite" id="Hba_20457">
    <property type="protein sequence ID" value="Hba_20457"/>
    <property type="gene ID" value="Hba_20457"/>
</dbReference>
<sequence length="120" mass="14560">MLLRTILLFTLFSIILTLIQSLPHEDVKYGMNYHTIDDMYIRPRFRRDPMSFSDQNAYLQQLLQNLKPRFKRNIWLVSLVIIPFCLIDNYCSTTAFQIFGPQFKWFTFLLHYPTKFWNIN</sequence>
<proteinExistence type="predicted"/>
<feature type="signal peptide" evidence="1">
    <location>
        <begin position="1"/>
        <end position="21"/>
    </location>
</feature>
<evidence type="ECO:0000313" key="3">
    <source>
        <dbReference type="WBParaSite" id="Hba_20457"/>
    </source>
</evidence>
<keyword evidence="1" id="KW-0732">Signal</keyword>
<organism evidence="2 3">
    <name type="scientific">Heterorhabditis bacteriophora</name>
    <name type="common">Entomopathogenic nematode worm</name>
    <dbReference type="NCBI Taxonomy" id="37862"/>
    <lineage>
        <taxon>Eukaryota</taxon>
        <taxon>Metazoa</taxon>
        <taxon>Ecdysozoa</taxon>
        <taxon>Nematoda</taxon>
        <taxon>Chromadorea</taxon>
        <taxon>Rhabditida</taxon>
        <taxon>Rhabditina</taxon>
        <taxon>Rhabditomorpha</taxon>
        <taxon>Strongyloidea</taxon>
        <taxon>Heterorhabditidae</taxon>
        <taxon>Heterorhabditis</taxon>
    </lineage>
</organism>
<evidence type="ECO:0000256" key="1">
    <source>
        <dbReference type="SAM" id="SignalP"/>
    </source>
</evidence>
<protein>
    <submittedName>
        <fullName evidence="3">Uncharacterized protein</fullName>
    </submittedName>
</protein>
<dbReference type="Proteomes" id="UP000095283">
    <property type="component" value="Unplaced"/>
</dbReference>
<keyword evidence="2" id="KW-1185">Reference proteome</keyword>
<evidence type="ECO:0000313" key="2">
    <source>
        <dbReference type="Proteomes" id="UP000095283"/>
    </source>
</evidence>
<feature type="chain" id="PRO_5009311364" evidence="1">
    <location>
        <begin position="22"/>
        <end position="120"/>
    </location>
</feature>
<name>A0A1I7XRU1_HETBA</name>